<evidence type="ECO:0000313" key="1">
    <source>
        <dbReference type="EMBL" id="MDT7831313.1"/>
    </source>
</evidence>
<organism evidence="1 2">
    <name type="scientific">Asprobacillus argus</name>
    <dbReference type="NCBI Taxonomy" id="3076534"/>
    <lineage>
        <taxon>Bacteria</taxon>
        <taxon>Pseudomonadati</taxon>
        <taxon>Bacteroidota</taxon>
        <taxon>Flavobacteriia</taxon>
        <taxon>Flavobacteriales</taxon>
        <taxon>Flavobacteriaceae</taxon>
        <taxon>Asprobacillus</taxon>
    </lineage>
</organism>
<accession>A0ABU3LD24</accession>
<evidence type="ECO:0008006" key="3">
    <source>
        <dbReference type="Google" id="ProtNLM"/>
    </source>
</evidence>
<dbReference type="RefSeq" id="WP_349240560.1">
    <property type="nucleotide sequence ID" value="NZ_JAVTTO010000001.1"/>
</dbReference>
<proteinExistence type="predicted"/>
<dbReference type="Proteomes" id="UP001257277">
    <property type="component" value="Unassembled WGS sequence"/>
</dbReference>
<name>A0ABU3LD24_9FLAO</name>
<protein>
    <recommendedName>
        <fullName evidence="3">Lipoprotein</fullName>
    </recommendedName>
</protein>
<dbReference type="PROSITE" id="PS51257">
    <property type="entry name" value="PROKAR_LIPOPROTEIN"/>
    <property type="match status" value="1"/>
</dbReference>
<sequence>MKKVIFIFSLFFLMACSSEDEFQLHILTIDEAVTPASLNAGDVDFITVKYTLPNPCYRFYNLYYEYEGTSRIVAIRALEDLSTTCSQVTVEEEYTFPVQVLQTEDYTFKFWKGKDSNGEDIFEEVVVPVN</sequence>
<gene>
    <name evidence="1" type="ORF">RQM59_02920</name>
</gene>
<keyword evidence="2" id="KW-1185">Reference proteome</keyword>
<dbReference type="EMBL" id="JAVTTO010000001">
    <property type="protein sequence ID" value="MDT7831313.1"/>
    <property type="molecule type" value="Genomic_DNA"/>
</dbReference>
<evidence type="ECO:0000313" key="2">
    <source>
        <dbReference type="Proteomes" id="UP001257277"/>
    </source>
</evidence>
<reference evidence="1 2" key="1">
    <citation type="submission" date="2023-09" db="EMBL/GenBank/DDBJ databases">
        <title>Novel taxa isolated from Blanes Bay.</title>
        <authorList>
            <person name="Rey-Velasco X."/>
            <person name="Lucena T."/>
        </authorList>
    </citation>
    <scope>NUCLEOTIDE SEQUENCE [LARGE SCALE GENOMIC DNA]</scope>
    <source>
        <strain evidence="1 2">S356</strain>
    </source>
</reference>
<comment type="caution">
    <text evidence="1">The sequence shown here is derived from an EMBL/GenBank/DDBJ whole genome shotgun (WGS) entry which is preliminary data.</text>
</comment>